<protein>
    <recommendedName>
        <fullName evidence="4">DUF4199 domain-containing protein</fullName>
    </recommendedName>
</protein>
<keyword evidence="3" id="KW-1185">Reference proteome</keyword>
<organism evidence="2 3">
    <name type="scientific">Fodinibius roseus</name>
    <dbReference type="NCBI Taxonomy" id="1194090"/>
    <lineage>
        <taxon>Bacteria</taxon>
        <taxon>Pseudomonadati</taxon>
        <taxon>Balneolota</taxon>
        <taxon>Balneolia</taxon>
        <taxon>Balneolales</taxon>
        <taxon>Balneolaceae</taxon>
        <taxon>Fodinibius</taxon>
    </lineage>
</organism>
<name>A0A1M4XXN2_9BACT</name>
<feature type="transmembrane region" description="Helical" evidence="1">
    <location>
        <begin position="98"/>
        <end position="121"/>
    </location>
</feature>
<feature type="transmembrane region" description="Helical" evidence="1">
    <location>
        <begin position="65"/>
        <end position="86"/>
    </location>
</feature>
<dbReference type="OrthoDB" id="1524923at2"/>
<reference evidence="2 3" key="1">
    <citation type="submission" date="2016-11" db="EMBL/GenBank/DDBJ databases">
        <authorList>
            <person name="Jaros S."/>
            <person name="Januszkiewicz K."/>
            <person name="Wedrychowicz H."/>
        </authorList>
    </citation>
    <scope>NUCLEOTIDE SEQUENCE [LARGE SCALE GENOMIC DNA]</scope>
    <source>
        <strain evidence="2 3">DSM 21986</strain>
    </source>
</reference>
<keyword evidence="1" id="KW-0812">Transmembrane</keyword>
<dbReference type="Pfam" id="PF13858">
    <property type="entry name" value="DUF4199"/>
    <property type="match status" value="1"/>
</dbReference>
<evidence type="ECO:0000256" key="1">
    <source>
        <dbReference type="SAM" id="Phobius"/>
    </source>
</evidence>
<evidence type="ECO:0008006" key="4">
    <source>
        <dbReference type="Google" id="ProtNLM"/>
    </source>
</evidence>
<evidence type="ECO:0000313" key="2">
    <source>
        <dbReference type="EMBL" id="SHE98002.1"/>
    </source>
</evidence>
<proteinExistence type="predicted"/>
<dbReference type="STRING" id="1194090.SAMN05443144_104242"/>
<dbReference type="AlphaFoldDB" id="A0A1M4XXN2"/>
<gene>
    <name evidence="2" type="ORF">SAMN05443144_104242</name>
</gene>
<evidence type="ECO:0000313" key="3">
    <source>
        <dbReference type="Proteomes" id="UP000184041"/>
    </source>
</evidence>
<sequence length="198" mass="21406">MENSQQGESDNSQRDASYQPAPSYWMAVTTAGLIFGIIVFVLSLITSYATINSEPTGSFFSPSQFIGVFACLAGAFGGMLATWHYAREYDNIPIKLGKGALIGFLTGVCITIVSVALSQVWQFVDPDMTQKIIDSTIANMEAMDMPDAQKQQMIDVTVEGIRSNNSMGMQLLWGVPINGILNLITGMIGAKIFGQQEG</sequence>
<dbReference type="EMBL" id="FQUS01000004">
    <property type="protein sequence ID" value="SHE98002.1"/>
    <property type="molecule type" value="Genomic_DNA"/>
</dbReference>
<dbReference type="InterPro" id="IPR025250">
    <property type="entry name" value="DUF4199"/>
</dbReference>
<keyword evidence="1" id="KW-1133">Transmembrane helix</keyword>
<dbReference type="Proteomes" id="UP000184041">
    <property type="component" value="Unassembled WGS sequence"/>
</dbReference>
<keyword evidence="1" id="KW-0472">Membrane</keyword>
<dbReference type="RefSeq" id="WP_084088056.1">
    <property type="nucleotide sequence ID" value="NZ_FQUS01000004.1"/>
</dbReference>
<accession>A0A1M4XXN2</accession>
<feature type="transmembrane region" description="Helical" evidence="1">
    <location>
        <begin position="171"/>
        <end position="193"/>
    </location>
</feature>
<feature type="transmembrane region" description="Helical" evidence="1">
    <location>
        <begin position="24"/>
        <end position="45"/>
    </location>
</feature>